<organism evidence="6 7">
    <name type="scientific">Desulfobaculum xiamenense</name>
    <dbReference type="NCBI Taxonomy" id="995050"/>
    <lineage>
        <taxon>Bacteria</taxon>
        <taxon>Pseudomonadati</taxon>
        <taxon>Thermodesulfobacteriota</taxon>
        <taxon>Desulfovibrionia</taxon>
        <taxon>Desulfovibrionales</taxon>
        <taxon>Desulfovibrionaceae</taxon>
        <taxon>Desulfobaculum</taxon>
    </lineage>
</organism>
<proteinExistence type="predicted"/>
<dbReference type="AlphaFoldDB" id="A0A846QTB0"/>
<dbReference type="GO" id="GO:0046872">
    <property type="term" value="F:metal ion binding"/>
    <property type="evidence" value="ECO:0007669"/>
    <property type="project" value="UniProtKB-KW"/>
</dbReference>
<dbReference type="CDD" id="cd16370">
    <property type="entry name" value="DMSOR_beta_like"/>
    <property type="match status" value="1"/>
</dbReference>
<evidence type="ECO:0000256" key="4">
    <source>
        <dbReference type="ARBA" id="ARBA00023014"/>
    </source>
</evidence>
<dbReference type="Gene3D" id="3.30.70.20">
    <property type="match status" value="2"/>
</dbReference>
<protein>
    <submittedName>
        <fullName evidence="6">Fe-S-cluster-containing dehydrogenase component</fullName>
    </submittedName>
</protein>
<dbReference type="InterPro" id="IPR050294">
    <property type="entry name" value="RnfB_subfamily"/>
</dbReference>
<evidence type="ECO:0000259" key="5">
    <source>
        <dbReference type="PROSITE" id="PS51379"/>
    </source>
</evidence>
<evidence type="ECO:0000313" key="7">
    <source>
        <dbReference type="Proteomes" id="UP000580856"/>
    </source>
</evidence>
<feature type="domain" description="4Fe-4S ferredoxin-type" evidence="5">
    <location>
        <begin position="77"/>
        <end position="106"/>
    </location>
</feature>
<keyword evidence="4" id="KW-0411">Iron-sulfur</keyword>
<name>A0A846QTB0_9BACT</name>
<dbReference type="PROSITE" id="PS00198">
    <property type="entry name" value="4FE4S_FER_1"/>
    <property type="match status" value="2"/>
</dbReference>
<dbReference type="EMBL" id="JAATJA010000001">
    <property type="protein sequence ID" value="NJB67879.1"/>
    <property type="molecule type" value="Genomic_DNA"/>
</dbReference>
<dbReference type="RefSeq" id="WP_167940895.1">
    <property type="nucleotide sequence ID" value="NZ_JAATJA010000001.1"/>
</dbReference>
<dbReference type="PROSITE" id="PS51379">
    <property type="entry name" value="4FE4S_FER_2"/>
    <property type="match status" value="3"/>
</dbReference>
<dbReference type="Proteomes" id="UP000580856">
    <property type="component" value="Unassembled WGS sequence"/>
</dbReference>
<dbReference type="InterPro" id="IPR017900">
    <property type="entry name" value="4Fe4S_Fe_S_CS"/>
</dbReference>
<dbReference type="Pfam" id="PF12800">
    <property type="entry name" value="Fer4_4"/>
    <property type="match status" value="2"/>
</dbReference>
<evidence type="ECO:0000256" key="1">
    <source>
        <dbReference type="ARBA" id="ARBA00022485"/>
    </source>
</evidence>
<sequence length="150" mass="15933">MKILRASHMERCIGCHSCSLACSRLVHDCLSWSRAGIRIGSAGGLTTGFEARYCLACDPAPCAVACPTGAFAQRKGGGVRVRRELCIRCGECAKACPVDAIHMSLEDGLPYVCIHCGRCVPFCPHECLELVEVGTTGPQPAQAGEEGHDE</sequence>
<evidence type="ECO:0000313" key="6">
    <source>
        <dbReference type="EMBL" id="NJB67879.1"/>
    </source>
</evidence>
<dbReference type="GO" id="GO:0051539">
    <property type="term" value="F:4 iron, 4 sulfur cluster binding"/>
    <property type="evidence" value="ECO:0007669"/>
    <property type="project" value="UniProtKB-KW"/>
</dbReference>
<dbReference type="PANTHER" id="PTHR42859">
    <property type="entry name" value="OXIDOREDUCTASE"/>
    <property type="match status" value="1"/>
</dbReference>
<dbReference type="PANTHER" id="PTHR42859:SF15">
    <property type="entry name" value="IRON-SULFUR CLUSTER BINDING PROTEIN"/>
    <property type="match status" value="1"/>
</dbReference>
<keyword evidence="2" id="KW-0479">Metal-binding</keyword>
<feature type="domain" description="4Fe-4S ferredoxin-type" evidence="5">
    <location>
        <begin position="45"/>
        <end position="76"/>
    </location>
</feature>
<dbReference type="InterPro" id="IPR017896">
    <property type="entry name" value="4Fe4S_Fe-S-bd"/>
</dbReference>
<reference evidence="6 7" key="1">
    <citation type="submission" date="2020-03" db="EMBL/GenBank/DDBJ databases">
        <title>Genomic Encyclopedia of Type Strains, Phase IV (KMG-IV): sequencing the most valuable type-strain genomes for metagenomic binning, comparative biology and taxonomic classification.</title>
        <authorList>
            <person name="Goeker M."/>
        </authorList>
    </citation>
    <scope>NUCLEOTIDE SEQUENCE [LARGE SCALE GENOMIC DNA]</scope>
    <source>
        <strain evidence="6 7">DSM 24233</strain>
    </source>
</reference>
<keyword evidence="1" id="KW-0004">4Fe-4S</keyword>
<dbReference type="Pfam" id="PF00037">
    <property type="entry name" value="Fer4"/>
    <property type="match status" value="1"/>
</dbReference>
<dbReference type="SUPFAM" id="SSF54862">
    <property type="entry name" value="4Fe-4S ferredoxins"/>
    <property type="match status" value="1"/>
</dbReference>
<evidence type="ECO:0000256" key="3">
    <source>
        <dbReference type="ARBA" id="ARBA00023004"/>
    </source>
</evidence>
<comment type="caution">
    <text evidence="6">The sequence shown here is derived from an EMBL/GenBank/DDBJ whole genome shotgun (WGS) entry which is preliminary data.</text>
</comment>
<keyword evidence="3" id="KW-0408">Iron</keyword>
<keyword evidence="7" id="KW-1185">Reference proteome</keyword>
<accession>A0A846QTB0</accession>
<feature type="domain" description="4Fe-4S ferredoxin-type" evidence="5">
    <location>
        <begin position="113"/>
        <end position="133"/>
    </location>
</feature>
<evidence type="ECO:0000256" key="2">
    <source>
        <dbReference type="ARBA" id="ARBA00022723"/>
    </source>
</evidence>
<gene>
    <name evidence="6" type="ORF">GGQ74_001519</name>
</gene>